<keyword evidence="3" id="KW-1185">Reference proteome</keyword>
<feature type="transmembrane region" description="Helical" evidence="1">
    <location>
        <begin position="26"/>
        <end position="44"/>
    </location>
</feature>
<comment type="caution">
    <text evidence="2">The sequence shown here is derived from an EMBL/GenBank/DDBJ whole genome shotgun (WGS) entry which is preliminary data.</text>
</comment>
<evidence type="ECO:0000256" key="1">
    <source>
        <dbReference type="SAM" id="Phobius"/>
    </source>
</evidence>
<keyword evidence="1" id="KW-1133">Transmembrane helix</keyword>
<dbReference type="AlphaFoldDB" id="A0A2I0J2K2"/>
<dbReference type="EMBL" id="PGOL01002143">
    <property type="protein sequence ID" value="PKI50130.1"/>
    <property type="molecule type" value="Genomic_DNA"/>
</dbReference>
<keyword evidence="1" id="KW-0472">Membrane</keyword>
<protein>
    <submittedName>
        <fullName evidence="2">Uncharacterized protein</fullName>
    </submittedName>
</protein>
<reference evidence="2 3" key="1">
    <citation type="submission" date="2017-11" db="EMBL/GenBank/DDBJ databases">
        <title>De-novo sequencing of pomegranate (Punica granatum L.) genome.</title>
        <authorList>
            <person name="Akparov Z."/>
            <person name="Amiraslanov A."/>
            <person name="Hajiyeva S."/>
            <person name="Abbasov M."/>
            <person name="Kaur K."/>
            <person name="Hamwieh A."/>
            <person name="Solovyev V."/>
            <person name="Salamov A."/>
            <person name="Braich B."/>
            <person name="Kosarev P."/>
            <person name="Mahmoud A."/>
            <person name="Hajiyev E."/>
            <person name="Babayeva S."/>
            <person name="Izzatullayeva V."/>
            <person name="Mammadov A."/>
            <person name="Mammadov A."/>
            <person name="Sharifova S."/>
            <person name="Ojaghi J."/>
            <person name="Eynullazada K."/>
            <person name="Bayramov B."/>
            <person name="Abdulazimova A."/>
            <person name="Shahmuradov I."/>
        </authorList>
    </citation>
    <scope>NUCLEOTIDE SEQUENCE [LARGE SCALE GENOMIC DNA]</scope>
    <source>
        <strain evidence="3">cv. AG2017</strain>
        <tissue evidence="2">Leaf</tissue>
    </source>
</reference>
<evidence type="ECO:0000313" key="2">
    <source>
        <dbReference type="EMBL" id="PKI50130.1"/>
    </source>
</evidence>
<proteinExistence type="predicted"/>
<organism evidence="2 3">
    <name type="scientific">Punica granatum</name>
    <name type="common">Pomegranate</name>
    <dbReference type="NCBI Taxonomy" id="22663"/>
    <lineage>
        <taxon>Eukaryota</taxon>
        <taxon>Viridiplantae</taxon>
        <taxon>Streptophyta</taxon>
        <taxon>Embryophyta</taxon>
        <taxon>Tracheophyta</taxon>
        <taxon>Spermatophyta</taxon>
        <taxon>Magnoliopsida</taxon>
        <taxon>eudicotyledons</taxon>
        <taxon>Gunneridae</taxon>
        <taxon>Pentapetalae</taxon>
        <taxon>rosids</taxon>
        <taxon>malvids</taxon>
        <taxon>Myrtales</taxon>
        <taxon>Lythraceae</taxon>
        <taxon>Punica</taxon>
    </lineage>
</organism>
<keyword evidence="1" id="KW-0812">Transmembrane</keyword>
<sequence>MPAYLRQRTDQIRCEVTTLTVVYRDFWISLLFTGITLTSYNVGIDERLLKGEGMPVIWMLYGVRQIEWDTLDMKTVPTERRHALEHYGVAGFVTGTTPIGLTRKKGCPPNSNFQTGTKEMQ</sequence>
<name>A0A2I0J2K2_PUNGR</name>
<gene>
    <name evidence="2" type="ORF">CRG98_029454</name>
</gene>
<accession>A0A2I0J2K2</accession>
<evidence type="ECO:0000313" key="3">
    <source>
        <dbReference type="Proteomes" id="UP000233551"/>
    </source>
</evidence>
<dbReference type="Proteomes" id="UP000233551">
    <property type="component" value="Unassembled WGS sequence"/>
</dbReference>